<feature type="compositionally biased region" description="Basic and acidic residues" evidence="1">
    <location>
        <begin position="153"/>
        <end position="209"/>
    </location>
</feature>
<gene>
    <name evidence="2" type="ORF">ACET3X_005468</name>
</gene>
<dbReference type="EMBL" id="JBHGVX010000004">
    <property type="protein sequence ID" value="KAL1796928.1"/>
    <property type="molecule type" value="Genomic_DNA"/>
</dbReference>
<dbReference type="RefSeq" id="XP_069307512.1">
    <property type="nucleotide sequence ID" value="XM_069451676.1"/>
</dbReference>
<reference evidence="2 3" key="1">
    <citation type="submission" date="2024-09" db="EMBL/GenBank/DDBJ databases">
        <title>T2T genomes of carrot and Alternaria dauci and their utility for understanding host-pathogen interaction during carrot leaf blight disease.</title>
        <authorList>
            <person name="Liu W."/>
            <person name="Xu S."/>
            <person name="Ou C."/>
            <person name="Liu X."/>
            <person name="Zhuang F."/>
            <person name="Deng X.W."/>
        </authorList>
    </citation>
    <scope>NUCLEOTIDE SEQUENCE [LARGE SCALE GENOMIC DNA]</scope>
    <source>
        <strain evidence="2 3">A2016</strain>
    </source>
</reference>
<organism evidence="2 3">
    <name type="scientific">Alternaria dauci</name>
    <dbReference type="NCBI Taxonomy" id="48095"/>
    <lineage>
        <taxon>Eukaryota</taxon>
        <taxon>Fungi</taxon>
        <taxon>Dikarya</taxon>
        <taxon>Ascomycota</taxon>
        <taxon>Pezizomycotina</taxon>
        <taxon>Dothideomycetes</taxon>
        <taxon>Pleosporomycetidae</taxon>
        <taxon>Pleosporales</taxon>
        <taxon>Pleosporineae</taxon>
        <taxon>Pleosporaceae</taxon>
        <taxon>Alternaria</taxon>
        <taxon>Alternaria sect. Porri</taxon>
    </lineage>
</organism>
<accession>A0ABR3UKC4</accession>
<evidence type="ECO:0000313" key="2">
    <source>
        <dbReference type="EMBL" id="KAL1796928.1"/>
    </source>
</evidence>
<protein>
    <submittedName>
        <fullName evidence="2">Uncharacterized protein</fullName>
    </submittedName>
</protein>
<proteinExistence type="predicted"/>
<feature type="region of interest" description="Disordered" evidence="1">
    <location>
        <begin position="1"/>
        <end position="30"/>
    </location>
</feature>
<feature type="region of interest" description="Disordered" evidence="1">
    <location>
        <begin position="80"/>
        <end position="107"/>
    </location>
</feature>
<comment type="caution">
    <text evidence="2">The sequence shown here is derived from an EMBL/GenBank/DDBJ whole genome shotgun (WGS) entry which is preliminary data.</text>
</comment>
<evidence type="ECO:0000313" key="3">
    <source>
        <dbReference type="Proteomes" id="UP001578633"/>
    </source>
</evidence>
<feature type="region of interest" description="Disordered" evidence="1">
    <location>
        <begin position="138"/>
        <end position="234"/>
    </location>
</feature>
<feature type="compositionally biased region" description="Basic and acidic residues" evidence="1">
    <location>
        <begin position="224"/>
        <end position="234"/>
    </location>
</feature>
<keyword evidence="3" id="KW-1185">Reference proteome</keyword>
<dbReference type="Proteomes" id="UP001578633">
    <property type="component" value="Chromosome 4"/>
</dbReference>
<sequence length="290" mass="32425">MARSRPSTKYGGLGHFGIATGVKPVKPQGDYGTKSINKLIELRDSGLIAQASAEHRADTSGGLNNTLDFKGTGFQIKVPFRPKLRTPQYGNGYQKPSRRGNPKPPVDTAVVRKCKEAEKPRSSLKQLSRVQRAIIQTAGPQTAPSPLSQIPHTQDEHQDNTSRKHGFQEDRGGSAKIDQPVEKEPATKELHSVQKKQASEKKKARSERNAKKRVFQEDEDQVMNEERTTGEKTTMKAPPLVRKKRVTIKEEVQIGGKVMFTVQQAIAIYEVHEKDGFPLDLQVKRSRMER</sequence>
<evidence type="ECO:0000256" key="1">
    <source>
        <dbReference type="SAM" id="MobiDB-lite"/>
    </source>
</evidence>
<feature type="compositionally biased region" description="Polar residues" evidence="1">
    <location>
        <begin position="138"/>
        <end position="152"/>
    </location>
</feature>
<name>A0ABR3UKC4_9PLEO</name>
<dbReference type="GeneID" id="96085790"/>